<comment type="caution">
    <text evidence="2">The sequence shown here is derived from an EMBL/GenBank/DDBJ whole genome shotgun (WGS) entry which is preliminary data.</text>
</comment>
<dbReference type="Proteomes" id="UP000216991">
    <property type="component" value="Unassembled WGS sequence"/>
</dbReference>
<keyword evidence="1" id="KW-0732">Signal</keyword>
<sequence length="591" mass="62356">MNRAGLSGRAMLLLAAMLVPPVVESAAGPSAAVIAALDPSRLAAGLCAPGRAPMGPVRALLAAAAVAAPASATGDVPLYPDLTGSAFPLSTQNGEARRWFSQGLLLTYGFNHAGAVASFRRAQRLDPGCALCWWGEAMALGPNINAPMDGRDRPAALAALDRAVALKDQASPMERALIEALATRYSRDDGAERAALDVAYADAMLAVAARFAGDDDVAVLAAEAVMDTSPWNYWLADGKPVGKSGEAVRLLEGVLARNPGHIQAAHLYVHMMEMPDPARAEAAADQLAQAGARSAGHLVHMPSHIWHRRGRYLDSIAANVAAVRADEAWIAATGDRGMLRYGYYPHNVHFIVTSAMMAGDVATARREAMRLRTLLDADLSARLPAAQAVEAAPYQVMAMVADPAAILAMPAPDARLPYALAMRHFARAVAFAQTRDKAGFNAELQAMAAQVDHPGTRELVAQSVPLPDLIRIADNVARGRWAMAGGLHVVAAAHFRVAARIEASIPYMEPSYWHYPVNQSLGAARLLAGDAAGATEAFRAALVQTPGNGWALYGLAMSEAAAGHKVEAAAAESAFRRAWAGNRAWLKLERL</sequence>
<gene>
    <name evidence="2" type="ORF">CHU93_09255</name>
</gene>
<proteinExistence type="predicted"/>
<dbReference type="PANTHER" id="PTHR45588">
    <property type="entry name" value="TPR DOMAIN-CONTAINING PROTEIN"/>
    <property type="match status" value="1"/>
</dbReference>
<accession>A0A255YGG0</accession>
<name>A0A255YGG0_9SPHN</name>
<feature type="signal peptide" evidence="1">
    <location>
        <begin position="1"/>
        <end position="25"/>
    </location>
</feature>
<dbReference type="PANTHER" id="PTHR45588:SF1">
    <property type="entry name" value="WW DOMAIN-CONTAINING PROTEIN"/>
    <property type="match status" value="1"/>
</dbReference>
<dbReference type="AlphaFoldDB" id="A0A255YGG0"/>
<dbReference type="InterPro" id="IPR011990">
    <property type="entry name" value="TPR-like_helical_dom_sf"/>
</dbReference>
<keyword evidence="3" id="KW-1185">Reference proteome</keyword>
<dbReference type="Gene3D" id="1.25.40.10">
    <property type="entry name" value="Tetratricopeptide repeat domain"/>
    <property type="match status" value="1"/>
</dbReference>
<protein>
    <recommendedName>
        <fullName evidence="4">Tetratricopeptide repeat protein</fullName>
    </recommendedName>
</protein>
<reference evidence="2 3" key="1">
    <citation type="submission" date="2017-07" db="EMBL/GenBank/DDBJ databases">
        <title>Sandarakinorhabdus cyanobacteriorum sp. nov., a novel bacterium isolated from cyanobacterial aggregates in a eutrophic lake.</title>
        <authorList>
            <person name="Cai H."/>
        </authorList>
    </citation>
    <scope>NUCLEOTIDE SEQUENCE [LARGE SCALE GENOMIC DNA]</scope>
    <source>
        <strain evidence="2 3">TH057</strain>
    </source>
</reference>
<dbReference type="EMBL" id="NOXT01000110">
    <property type="protein sequence ID" value="OYQ28289.1"/>
    <property type="molecule type" value="Genomic_DNA"/>
</dbReference>
<evidence type="ECO:0008006" key="4">
    <source>
        <dbReference type="Google" id="ProtNLM"/>
    </source>
</evidence>
<feature type="chain" id="PRO_5012829816" description="Tetratricopeptide repeat protein" evidence="1">
    <location>
        <begin position="26"/>
        <end position="591"/>
    </location>
</feature>
<dbReference type="OrthoDB" id="9778494at2"/>
<dbReference type="SUPFAM" id="SSF48452">
    <property type="entry name" value="TPR-like"/>
    <property type="match status" value="1"/>
</dbReference>
<evidence type="ECO:0000313" key="3">
    <source>
        <dbReference type="Proteomes" id="UP000216991"/>
    </source>
</evidence>
<evidence type="ECO:0000256" key="1">
    <source>
        <dbReference type="SAM" id="SignalP"/>
    </source>
</evidence>
<evidence type="ECO:0000313" key="2">
    <source>
        <dbReference type="EMBL" id="OYQ28289.1"/>
    </source>
</evidence>
<organism evidence="2 3">
    <name type="scientific">Sandarakinorhabdus cyanobacteriorum</name>
    <dbReference type="NCBI Taxonomy" id="1981098"/>
    <lineage>
        <taxon>Bacteria</taxon>
        <taxon>Pseudomonadati</taxon>
        <taxon>Pseudomonadota</taxon>
        <taxon>Alphaproteobacteria</taxon>
        <taxon>Sphingomonadales</taxon>
        <taxon>Sphingosinicellaceae</taxon>
        <taxon>Sandarakinorhabdus</taxon>
    </lineage>
</organism>